<dbReference type="Gramene" id="OE9A087066T1">
    <property type="protein sequence ID" value="OE9A087066C1"/>
    <property type="gene ID" value="OE9A087066"/>
</dbReference>
<evidence type="ECO:0000313" key="1">
    <source>
        <dbReference type="EMBL" id="CAA2961917.1"/>
    </source>
</evidence>
<dbReference type="EMBL" id="CACTIH010000663">
    <property type="protein sequence ID" value="CAA2961917.1"/>
    <property type="molecule type" value="Genomic_DNA"/>
</dbReference>
<reference evidence="1 2" key="1">
    <citation type="submission" date="2019-12" db="EMBL/GenBank/DDBJ databases">
        <authorList>
            <person name="Alioto T."/>
            <person name="Alioto T."/>
            <person name="Gomez Garrido J."/>
        </authorList>
    </citation>
    <scope>NUCLEOTIDE SEQUENCE [LARGE SCALE GENOMIC DNA]</scope>
</reference>
<evidence type="ECO:0000313" key="2">
    <source>
        <dbReference type="Proteomes" id="UP000594638"/>
    </source>
</evidence>
<accession>A0A8S0QB44</accession>
<gene>
    <name evidence="1" type="ORF">OLEA9_A087066</name>
</gene>
<organism evidence="1 2">
    <name type="scientific">Olea europaea subsp. europaea</name>
    <dbReference type="NCBI Taxonomy" id="158383"/>
    <lineage>
        <taxon>Eukaryota</taxon>
        <taxon>Viridiplantae</taxon>
        <taxon>Streptophyta</taxon>
        <taxon>Embryophyta</taxon>
        <taxon>Tracheophyta</taxon>
        <taxon>Spermatophyta</taxon>
        <taxon>Magnoliopsida</taxon>
        <taxon>eudicotyledons</taxon>
        <taxon>Gunneridae</taxon>
        <taxon>Pentapetalae</taxon>
        <taxon>asterids</taxon>
        <taxon>lamiids</taxon>
        <taxon>Lamiales</taxon>
        <taxon>Oleaceae</taxon>
        <taxon>Oleeae</taxon>
        <taxon>Olea</taxon>
    </lineage>
</organism>
<dbReference type="AlphaFoldDB" id="A0A8S0QB44"/>
<keyword evidence="2" id="KW-1185">Reference proteome</keyword>
<sequence>MRSIASCGEVSTKVVAWWDFGDIIEYGGKRKGDEMTIMYFIVDGGIIPIDGGLTLEIFMLTLGVAMDVVGEVVPKRVANKDEVDPNGVVDANLLERVLFVEVVEVDLKWKWWKRGVGWAEVGEMKSVTD</sequence>
<comment type="caution">
    <text evidence="1">The sequence shown here is derived from an EMBL/GenBank/DDBJ whole genome shotgun (WGS) entry which is preliminary data.</text>
</comment>
<proteinExistence type="predicted"/>
<name>A0A8S0QB44_OLEEU</name>
<protein>
    <submittedName>
        <fullName evidence="1">Uncharacterized protein</fullName>
    </submittedName>
</protein>
<dbReference type="Proteomes" id="UP000594638">
    <property type="component" value="Unassembled WGS sequence"/>
</dbReference>